<comment type="caution">
    <text evidence="2">The sequence shown here is derived from an EMBL/GenBank/DDBJ whole genome shotgun (WGS) entry which is preliminary data.</text>
</comment>
<reference evidence="2" key="1">
    <citation type="submission" date="2021-04" db="EMBL/GenBank/DDBJ databases">
        <title>Pseudonocardia sp. nov., isolated from sandy soil of mangrove forest.</title>
        <authorList>
            <person name="Zan Z."/>
            <person name="Huang R."/>
            <person name="Liu W."/>
        </authorList>
    </citation>
    <scope>NUCLEOTIDE SEQUENCE</scope>
    <source>
        <strain evidence="2">S2-4</strain>
    </source>
</reference>
<dbReference type="Proteomes" id="UP001165283">
    <property type="component" value="Unassembled WGS sequence"/>
</dbReference>
<accession>A0ABT1AA96</accession>
<feature type="transmembrane region" description="Helical" evidence="1">
    <location>
        <begin position="12"/>
        <end position="32"/>
    </location>
</feature>
<keyword evidence="1" id="KW-1133">Transmembrane helix</keyword>
<organism evidence="2 3">
    <name type="scientific">Pseudonocardia humida</name>
    <dbReference type="NCBI Taxonomy" id="2800819"/>
    <lineage>
        <taxon>Bacteria</taxon>
        <taxon>Bacillati</taxon>
        <taxon>Actinomycetota</taxon>
        <taxon>Actinomycetes</taxon>
        <taxon>Pseudonocardiales</taxon>
        <taxon>Pseudonocardiaceae</taxon>
        <taxon>Pseudonocardia</taxon>
    </lineage>
</organism>
<dbReference type="EMBL" id="JAGSOV010000073">
    <property type="protein sequence ID" value="MCO1659955.1"/>
    <property type="molecule type" value="Genomic_DNA"/>
</dbReference>
<name>A0ABT1AA96_9PSEU</name>
<feature type="transmembrane region" description="Helical" evidence="1">
    <location>
        <begin position="131"/>
        <end position="150"/>
    </location>
</feature>
<evidence type="ECO:0008006" key="4">
    <source>
        <dbReference type="Google" id="ProtNLM"/>
    </source>
</evidence>
<feature type="transmembrane region" description="Helical" evidence="1">
    <location>
        <begin position="81"/>
        <end position="98"/>
    </location>
</feature>
<sequence>MTSTDRRVAGVLLLTSPALMLVSVAIVVPAGLTLNPADPTAALTAVRAQVGLHLAELAFDVLGWIGLTAAGMTLAAGVPRAALPGGLLAAAGLAGVLHDAGNLAVTQLAAETDPAAVAAARALLLAAKWEVNLAGLLWAAALAAAAVRLALPRSMRLCGAVAAGCGLAAVALPWTTGTAGPSPAVEQLGYVLQLPVLVWFAVLGWRQLRRVDALPGAGAMAAR</sequence>
<keyword evidence="1" id="KW-0472">Membrane</keyword>
<evidence type="ECO:0000313" key="3">
    <source>
        <dbReference type="Proteomes" id="UP001165283"/>
    </source>
</evidence>
<proteinExistence type="predicted"/>
<evidence type="ECO:0000256" key="1">
    <source>
        <dbReference type="SAM" id="Phobius"/>
    </source>
</evidence>
<feature type="transmembrane region" description="Helical" evidence="1">
    <location>
        <begin position="187"/>
        <end position="205"/>
    </location>
</feature>
<keyword evidence="3" id="KW-1185">Reference proteome</keyword>
<keyword evidence="1" id="KW-0812">Transmembrane</keyword>
<gene>
    <name evidence="2" type="ORF">KDL28_33330</name>
</gene>
<dbReference type="RefSeq" id="WP_252445103.1">
    <property type="nucleotide sequence ID" value="NZ_JAGSOV010000073.1"/>
</dbReference>
<feature type="transmembrane region" description="Helical" evidence="1">
    <location>
        <begin position="157"/>
        <end position="175"/>
    </location>
</feature>
<protein>
    <recommendedName>
        <fullName evidence="4">DUF4386 family protein</fullName>
    </recommendedName>
</protein>
<evidence type="ECO:0000313" key="2">
    <source>
        <dbReference type="EMBL" id="MCO1659955.1"/>
    </source>
</evidence>
<feature type="transmembrane region" description="Helical" evidence="1">
    <location>
        <begin position="52"/>
        <end position="74"/>
    </location>
</feature>